<protein>
    <submittedName>
        <fullName evidence="3">Uncharacterized protein</fullName>
    </submittedName>
</protein>
<reference evidence="3 4" key="1">
    <citation type="journal article" date="2018" name="IMA Fungus">
        <title>IMA Genome-F 10: Nine draft genome sequences of Claviceps purpurea s.lat., including C. arundinis, C. humidiphila, and C. cf. spartinae, pseudomolecules for the pitch canker pathogen Fusarium circinatum, draft genome of Davidsoniella eucalypti, Grosmannia galeiformis, Quambalaria eucalypti, and Teratosphaeria destructans.</title>
        <authorList>
            <person name="Wingfield B.D."/>
            <person name="Liu M."/>
            <person name="Nguyen H.D."/>
            <person name="Lane F.A."/>
            <person name="Morgan S.W."/>
            <person name="De Vos L."/>
            <person name="Wilken P.M."/>
            <person name="Duong T.A."/>
            <person name="Aylward J."/>
            <person name="Coetzee M.P."/>
            <person name="Dadej K."/>
            <person name="De Beer Z.W."/>
            <person name="Findlay W."/>
            <person name="Havenga M."/>
            <person name="Kolarik M."/>
            <person name="Menzies J.G."/>
            <person name="Naidoo K."/>
            <person name="Pochopski O."/>
            <person name="Shoukouhi P."/>
            <person name="Santana Q.C."/>
            <person name="Seifert K.A."/>
            <person name="Soal N."/>
            <person name="Steenkamp E.T."/>
            <person name="Tatham C.T."/>
            <person name="van der Nest M.A."/>
            <person name="Wingfield M.J."/>
        </authorList>
    </citation>
    <scope>NUCLEOTIDE SEQUENCE [LARGE SCALE GENOMIC DNA]</scope>
    <source>
        <strain evidence="3">CMW44962</strain>
    </source>
</reference>
<feature type="compositionally biased region" description="Low complexity" evidence="1">
    <location>
        <begin position="169"/>
        <end position="182"/>
    </location>
</feature>
<keyword evidence="4" id="KW-1185">Reference proteome</keyword>
<sequence>MAESAAVIGLHGGVLSYIFKGTQGSTFGVPVTDLWKTSAVRDGHGVLGRISRDSRGQERWLPVAQHTEQRAGPSRTPASKPPRLNLGTSDEEVAEWRQRMQRADVERARRRRMRGEGVSSRTSGEDESAIVGADGESPKGTTRLTDSPATPRSPTKTGQQGSDGRKSSRGSQTQSSPRSTPSSTPPSPPPSPSQSSPRADVPNLFKDGWLVILLLCLLGLFHLPTLLYLLWLHVDMICRERFRDKRDVDLADVFLIIALLCIGVRCASHGAFSASQFLRVVYWCSLIWIFLYFVPEFSWTLGELYDCAFYRMGWQGWRQAVLPLSVLAIFWLARPYWPEICRASRRAPKKARDVKDAVALQISRAAGACTDVKVYSWAWVWQLIIGFASLVDLVYARFAWIPFIILIDRGLAALLRWGFRLGGLGEPPPKAPNTISGLFPRTLTTPTPMPSTPSTPEVRRWAEKYGLDGLVERVRYRRARSATKDEHSPITSEQPSPGRLNRQGPSNQADQLSTSSFNEPTGSEPSVRRSSASETAAVFRQLVSQRMAQRSLRGDSDSTADLQADGGSSGRGSPECKDGGSQKSHPSSGIKSPAWRSPGKSPLRQMWRPDDIVEGEDDGTISKTRSPSDPPHVSLSPSLTDVSSMSEDDARKHILFKVFRNSDGCKIESDGTFRSPSGHELGKIDQGLLLGCDIIAGGQLWSESPGPGSKIGQLNHNFVEEVSVETSKAALPHQSGGEQVQIRFAFEDSHRKQTYAIWLVNLPEAEEYHKELSTARGENQVANQALLDYFEGCTIDGDGNLVNTGGVVDGRLDLADPRDAVLAATRIGAGSSIIEQVSGSSVGIIVDMNAPNAELLNFEQGRPATFELVYHHFGPPARLRSVKFVMKPPRVDDSGLLDLLPDVLYTGKGFSIARDATNNVHQLALPDGSVWGSVRPSTSLFERDLPGCSVGEDGVMRDELSRVVGVARKIMISKRDHAKVERGDDVWCEFQYLIYVDSVLFRKREHERSIPFLIRKPTPAAAASSSTTSSAALSGSKHVVNLGPHIGNKIYGEARTAFAAARSIPRCLSSLLAEIRSLAPWLNAYAHPRDLDKGAMKNIEVMTGLWNTEVFLEKLVEYKARDQGLLPDEAFEEALAVMPGFVDLLTQIDDATANYPNRADIATHMTARALHIQDLLQELLKEGMDQTAAQFIYTGHDTRAAAQHETQRTHGRIMRSNPSSPRTMLGPKRRRLAGQAQGTAGTSPSGAQGSPMSIGTPRVRFVIDTEPGKTWWRAEPTPIIVTPPDIVYKQLPNLTPAQYLAREREMQELVEIRRHFDRLGNEANNLIRSLWSDYHRDDRDITAFETRRDALVDAFGLHVFQPLDRVYGEDDFVRQEKSGLQDDIYLYGGRFQQVLQRIRDEWDMCGTLIGLSYDDLAPPFPEIEKPKKPKVTRRGSSDEASTQPQGGKHFPTYDESVKTALKEIDGIWHQARTINEQEQKLWKRWDPRGREQLARLRQSQGKSHAYILRKLDKYLKNTASGGEQCTTIPVPKLVRERAQRMDERIRELFARSAPDPSTYTVSDLVGLKVDPDGFVYDSQRRPIAKLVQGDAEQVAELGISADGTLKDAEGQTKGTVELMTNPTPPNDQTIQQSSSGADDTDIAASGTGPASGGQSTDTPPDPNPTTDTPPNPNPADLTPPELNPTTPTRPAPTLDLFQIYTHQAHTSQLHRAHLAAETLHARAQRLWTALIAPHFTPTADPTENLRIFLASVHTELDAIASLVDTDVLQKADQVAQNPLVDATVRGQAEAWSGEMKAAFFAWWQGVCERLEGLKREVVAQQEAVREAADGDGEGGGGGRWSW</sequence>
<feature type="compositionally biased region" description="Low complexity" evidence="1">
    <location>
        <begin position="1674"/>
        <end position="1688"/>
    </location>
</feature>
<feature type="region of interest" description="Disordered" evidence="1">
    <location>
        <begin position="48"/>
        <end position="198"/>
    </location>
</feature>
<feature type="transmembrane region" description="Helical" evidence="2">
    <location>
        <begin position="280"/>
        <end position="299"/>
    </location>
</feature>
<feature type="transmembrane region" description="Helical" evidence="2">
    <location>
        <begin position="208"/>
        <end position="232"/>
    </location>
</feature>
<feature type="region of interest" description="Disordered" evidence="1">
    <location>
        <begin position="479"/>
        <end position="534"/>
    </location>
</feature>
<feature type="compositionally biased region" description="Pro residues" evidence="1">
    <location>
        <begin position="1659"/>
        <end position="1673"/>
    </location>
</feature>
<proteinExistence type="predicted"/>
<evidence type="ECO:0000313" key="3">
    <source>
        <dbReference type="EMBL" id="KAH9835498.1"/>
    </source>
</evidence>
<dbReference type="OrthoDB" id="10381935at2759"/>
<feature type="compositionally biased region" description="Polar residues" evidence="1">
    <location>
        <begin position="581"/>
        <end position="590"/>
    </location>
</feature>
<feature type="compositionally biased region" description="Polar residues" evidence="1">
    <location>
        <begin position="1236"/>
        <end position="1253"/>
    </location>
</feature>
<evidence type="ECO:0000256" key="1">
    <source>
        <dbReference type="SAM" id="MobiDB-lite"/>
    </source>
</evidence>
<feature type="region of interest" description="Disordered" evidence="1">
    <location>
        <begin position="1420"/>
        <end position="1452"/>
    </location>
</feature>
<dbReference type="PANTHER" id="PTHR24216">
    <property type="entry name" value="PAXILLIN-RELATED"/>
    <property type="match status" value="1"/>
</dbReference>
<reference evidence="3 4" key="2">
    <citation type="journal article" date="2021" name="Curr. Genet.">
        <title>Genetic response to nitrogen starvation in the aggressive Eucalyptus foliar pathogen Teratosphaeria destructans.</title>
        <authorList>
            <person name="Havenga M."/>
            <person name="Wingfield B.D."/>
            <person name="Wingfield M.J."/>
            <person name="Dreyer L.L."/>
            <person name="Roets F."/>
            <person name="Aylward J."/>
        </authorList>
    </citation>
    <scope>NUCLEOTIDE SEQUENCE [LARGE SCALE GENOMIC DNA]</scope>
    <source>
        <strain evidence="3">CMW44962</strain>
    </source>
</reference>
<feature type="compositionally biased region" description="Polar residues" evidence="1">
    <location>
        <begin position="503"/>
        <end position="534"/>
    </location>
</feature>
<feature type="region of interest" description="Disordered" evidence="1">
    <location>
        <begin position="547"/>
        <end position="646"/>
    </location>
</feature>
<dbReference type="Proteomes" id="UP001138500">
    <property type="component" value="Unassembled WGS sequence"/>
</dbReference>
<feature type="compositionally biased region" description="Polar residues" evidence="1">
    <location>
        <begin position="139"/>
        <end position="162"/>
    </location>
</feature>
<feature type="transmembrane region" description="Helical" evidence="2">
    <location>
        <begin position="253"/>
        <end position="274"/>
    </location>
</feature>
<evidence type="ECO:0000256" key="2">
    <source>
        <dbReference type="SAM" id="Phobius"/>
    </source>
</evidence>
<feature type="compositionally biased region" description="Basic and acidic residues" evidence="1">
    <location>
        <begin position="94"/>
        <end position="107"/>
    </location>
</feature>
<dbReference type="PANTHER" id="PTHR24216:SF65">
    <property type="entry name" value="PAXILLIN-LIKE PROTEIN 1"/>
    <property type="match status" value="1"/>
</dbReference>
<keyword evidence="2" id="KW-0812">Transmembrane</keyword>
<feature type="compositionally biased region" description="Pro residues" evidence="1">
    <location>
        <begin position="183"/>
        <end position="192"/>
    </location>
</feature>
<feature type="region of interest" description="Disordered" evidence="1">
    <location>
        <begin position="1615"/>
        <end position="1692"/>
    </location>
</feature>
<keyword evidence="2" id="KW-1133">Transmembrane helix</keyword>
<gene>
    <name evidence="3" type="ORF">Tdes44962_MAKER08525</name>
</gene>
<feature type="compositionally biased region" description="Polar residues" evidence="1">
    <location>
        <begin position="1615"/>
        <end position="1637"/>
    </location>
</feature>
<dbReference type="Pfam" id="PF12396">
    <property type="entry name" value="DUF3659"/>
    <property type="match status" value="1"/>
</dbReference>
<accession>A0A9W7SVY2</accession>
<feature type="region of interest" description="Disordered" evidence="1">
    <location>
        <begin position="430"/>
        <end position="458"/>
    </location>
</feature>
<comment type="caution">
    <text evidence="3">The sequence shown here is derived from an EMBL/GenBank/DDBJ whole genome shotgun (WGS) entry which is preliminary data.</text>
</comment>
<dbReference type="EMBL" id="RIBY02000913">
    <property type="protein sequence ID" value="KAH9835498.1"/>
    <property type="molecule type" value="Genomic_DNA"/>
</dbReference>
<feature type="region of interest" description="Disordered" evidence="1">
    <location>
        <begin position="1205"/>
        <end position="1256"/>
    </location>
</feature>
<keyword evidence="2" id="KW-0472">Membrane</keyword>
<organism evidence="3 4">
    <name type="scientific">Teratosphaeria destructans</name>
    <dbReference type="NCBI Taxonomy" id="418781"/>
    <lineage>
        <taxon>Eukaryota</taxon>
        <taxon>Fungi</taxon>
        <taxon>Dikarya</taxon>
        <taxon>Ascomycota</taxon>
        <taxon>Pezizomycotina</taxon>
        <taxon>Dothideomycetes</taxon>
        <taxon>Dothideomycetidae</taxon>
        <taxon>Mycosphaerellales</taxon>
        <taxon>Teratosphaeriaceae</taxon>
        <taxon>Teratosphaeria</taxon>
    </lineage>
</organism>
<dbReference type="InterPro" id="IPR022124">
    <property type="entry name" value="DUF3659"/>
</dbReference>
<feature type="compositionally biased region" description="Basic and acidic residues" evidence="1">
    <location>
        <begin position="48"/>
        <end position="58"/>
    </location>
</feature>
<feature type="compositionally biased region" description="Polar residues" evidence="1">
    <location>
        <begin position="635"/>
        <end position="645"/>
    </location>
</feature>
<name>A0A9W7SVY2_9PEZI</name>
<evidence type="ECO:0000313" key="4">
    <source>
        <dbReference type="Proteomes" id="UP001138500"/>
    </source>
</evidence>